<dbReference type="GO" id="GO:0047580">
    <property type="term" value="F:4-hydroxyproline epimerase activity"/>
    <property type="evidence" value="ECO:0007669"/>
    <property type="project" value="TreeGrafter"/>
</dbReference>
<dbReference type="Gene3D" id="3.10.310.10">
    <property type="entry name" value="Diaminopimelate Epimerase, Chain A, domain 1"/>
    <property type="match status" value="1"/>
</dbReference>
<accession>A0A017HTJ4</accession>
<dbReference type="EMBL" id="AOSK01000028">
    <property type="protein sequence ID" value="EYD77473.1"/>
    <property type="molecule type" value="Genomic_DNA"/>
</dbReference>
<dbReference type="HOGENOM" id="CLU_2195000_0_0_5"/>
<dbReference type="STRING" id="442562.Rumeso_00898"/>
<proteinExistence type="inferred from homology"/>
<evidence type="ECO:0000256" key="1">
    <source>
        <dbReference type="ARBA" id="ARBA00007529"/>
    </source>
</evidence>
<feature type="compositionally biased region" description="Polar residues" evidence="2">
    <location>
        <begin position="89"/>
        <end position="108"/>
    </location>
</feature>
<feature type="region of interest" description="Disordered" evidence="2">
    <location>
        <begin position="80"/>
        <end position="108"/>
    </location>
</feature>
<dbReference type="Proteomes" id="UP000019666">
    <property type="component" value="Unassembled WGS sequence"/>
</dbReference>
<dbReference type="PANTHER" id="PTHR33442:SF5">
    <property type="entry name" value="BIFUNCTIONAL TRANS-3-HYDROXY-L-PROLINE DEHYDRATASE_2-EPIMERASE"/>
    <property type="match status" value="1"/>
</dbReference>
<evidence type="ECO:0000256" key="2">
    <source>
        <dbReference type="SAM" id="MobiDB-lite"/>
    </source>
</evidence>
<gene>
    <name evidence="3" type="ORF">Rumeso_00898</name>
</gene>
<reference evidence="3 4" key="1">
    <citation type="submission" date="2013-02" db="EMBL/GenBank/DDBJ databases">
        <authorList>
            <person name="Fiebig A."/>
            <person name="Goeker M."/>
            <person name="Klenk H.-P.P."/>
        </authorList>
    </citation>
    <scope>NUCLEOTIDE SEQUENCE [LARGE SCALE GENOMIC DNA]</scope>
    <source>
        <strain evidence="3 4">DSM 19309</strain>
    </source>
</reference>
<comment type="caution">
    <text evidence="3">The sequence shown here is derived from an EMBL/GenBank/DDBJ whole genome shotgun (WGS) entry which is preliminary data.</text>
</comment>
<dbReference type="InterPro" id="IPR008794">
    <property type="entry name" value="Pro_racemase_fam"/>
</dbReference>
<comment type="similarity">
    <text evidence="1">Belongs to the proline racemase family.</text>
</comment>
<dbReference type="Pfam" id="PF05544">
    <property type="entry name" value="Pro_racemase"/>
    <property type="match status" value="1"/>
</dbReference>
<organism evidence="3 4">
    <name type="scientific">Rubellimicrobium mesophilum DSM 19309</name>
    <dbReference type="NCBI Taxonomy" id="442562"/>
    <lineage>
        <taxon>Bacteria</taxon>
        <taxon>Pseudomonadati</taxon>
        <taxon>Pseudomonadota</taxon>
        <taxon>Alphaproteobacteria</taxon>
        <taxon>Rhodobacterales</taxon>
        <taxon>Roseobacteraceae</taxon>
        <taxon>Rubellimicrobium</taxon>
    </lineage>
</organism>
<name>A0A017HTJ4_9RHOB</name>
<protein>
    <submittedName>
        <fullName evidence="3">2-methylaconitate racemase</fullName>
    </submittedName>
</protein>
<evidence type="ECO:0000313" key="4">
    <source>
        <dbReference type="Proteomes" id="UP000019666"/>
    </source>
</evidence>
<dbReference type="SUPFAM" id="SSF54506">
    <property type="entry name" value="Diaminopimelate epimerase-like"/>
    <property type="match status" value="1"/>
</dbReference>
<keyword evidence="4" id="KW-1185">Reference proteome</keyword>
<dbReference type="PATRIC" id="fig|442562.3.peg.888"/>
<dbReference type="PANTHER" id="PTHR33442">
    <property type="entry name" value="TRANS-3-HYDROXY-L-PROLINE DEHYDRATASE"/>
    <property type="match status" value="1"/>
</dbReference>
<evidence type="ECO:0000313" key="3">
    <source>
        <dbReference type="EMBL" id="EYD77473.1"/>
    </source>
</evidence>
<dbReference type="AlphaFoldDB" id="A0A017HTJ4"/>
<sequence length="108" mass="11778">MRSGKTLRVNSAHAEGEVGDVIVGGVAPPPGEALWEQSRWIARDQTLRNFVLNEPRGGVFRHVNLLVPPKDPRAQMGFNIMEPEDTPPMSGSNSIRVSTAASSRCRSQ</sequence>